<gene>
    <name evidence="3" type="ORF">C3B54_1166</name>
</gene>
<keyword evidence="2" id="KW-0812">Transmembrane</keyword>
<evidence type="ECO:0000256" key="1">
    <source>
        <dbReference type="SAM" id="MobiDB-lite"/>
    </source>
</evidence>
<feature type="region of interest" description="Disordered" evidence="1">
    <location>
        <begin position="34"/>
        <end position="60"/>
    </location>
</feature>
<name>A0A2L2BN32_9MICO</name>
<evidence type="ECO:0000256" key="2">
    <source>
        <dbReference type="SAM" id="Phobius"/>
    </source>
</evidence>
<dbReference type="RefSeq" id="WP_104912735.1">
    <property type="nucleotide sequence ID" value="NZ_CP026923.1"/>
</dbReference>
<reference evidence="3 4" key="1">
    <citation type="submission" date="2018-02" db="EMBL/GenBank/DDBJ databases">
        <title>Complete genome of the streamlined marine actinobacterium Pontimonas salivibrio CL-TW6 adapted to coastal planktonic lifestype.</title>
        <authorList>
            <person name="Cho B.C."/>
            <person name="Hardies S.C."/>
            <person name="Jang G.I."/>
            <person name="Hwang C.Y."/>
        </authorList>
    </citation>
    <scope>NUCLEOTIDE SEQUENCE [LARGE SCALE GENOMIC DNA]</scope>
    <source>
        <strain evidence="3 4">CL-TW6</strain>
    </source>
</reference>
<accession>A0A2L2BN32</accession>
<dbReference type="EMBL" id="CP026923">
    <property type="protein sequence ID" value="AVG23073.1"/>
    <property type="molecule type" value="Genomic_DNA"/>
</dbReference>
<sequence length="60" mass="6439">MLVAVIDFGVAVPVAAGLFIGALILATLAAAVHRRENPPSENIRRRGEASRVTERDSEVR</sequence>
<dbReference type="Proteomes" id="UP000243077">
    <property type="component" value="Chromosome"/>
</dbReference>
<feature type="transmembrane region" description="Helical" evidence="2">
    <location>
        <begin position="12"/>
        <end position="32"/>
    </location>
</feature>
<keyword evidence="2" id="KW-0472">Membrane</keyword>
<protein>
    <submittedName>
        <fullName evidence="3">Uncharacterized protein</fullName>
    </submittedName>
</protein>
<organism evidence="3 4">
    <name type="scientific">Pontimonas salivibrio</name>
    <dbReference type="NCBI Taxonomy" id="1159327"/>
    <lineage>
        <taxon>Bacteria</taxon>
        <taxon>Bacillati</taxon>
        <taxon>Actinomycetota</taxon>
        <taxon>Actinomycetes</taxon>
        <taxon>Micrococcales</taxon>
        <taxon>Microbacteriaceae</taxon>
        <taxon>Pontimonas</taxon>
    </lineage>
</organism>
<proteinExistence type="predicted"/>
<evidence type="ECO:0000313" key="3">
    <source>
        <dbReference type="EMBL" id="AVG23073.1"/>
    </source>
</evidence>
<keyword evidence="2" id="KW-1133">Transmembrane helix</keyword>
<dbReference type="AlphaFoldDB" id="A0A2L2BN32"/>
<keyword evidence="4" id="KW-1185">Reference proteome</keyword>
<dbReference type="KEGG" id="psai:C3B54_1166"/>
<evidence type="ECO:0000313" key="4">
    <source>
        <dbReference type="Proteomes" id="UP000243077"/>
    </source>
</evidence>